<evidence type="ECO:0000259" key="10">
    <source>
        <dbReference type="PROSITE" id="PS50871"/>
    </source>
</evidence>
<evidence type="ECO:0000256" key="7">
    <source>
        <dbReference type="SAM" id="Coils"/>
    </source>
</evidence>
<dbReference type="Gene3D" id="2.60.120.40">
    <property type="match status" value="1"/>
</dbReference>
<evidence type="ECO:0000256" key="3">
    <source>
        <dbReference type="ARBA" id="ARBA00022530"/>
    </source>
</evidence>
<feature type="chain" id="PRO_5038932461" description="EMILIN-2-like" evidence="9">
    <location>
        <begin position="22"/>
        <end position="1065"/>
    </location>
</feature>
<feature type="region of interest" description="Disordered" evidence="8">
    <location>
        <begin position="119"/>
        <end position="156"/>
    </location>
</feature>
<gene>
    <name evidence="12" type="ORF">KOW79_006203</name>
</gene>
<evidence type="ECO:0000256" key="4">
    <source>
        <dbReference type="ARBA" id="ARBA00022729"/>
    </source>
</evidence>
<name>A0A9D3NV88_9TELE</name>
<dbReference type="SMART" id="SM00110">
    <property type="entry name" value="C1Q"/>
    <property type="match status" value="1"/>
</dbReference>
<dbReference type="PANTHER" id="PTHR15427">
    <property type="entry name" value="EMILIN ELASTIN MICROFIBRIL INTERFACE-LOCATED PROTEIN ELASTIN MICROFIBRIL INTERFACER"/>
    <property type="match status" value="1"/>
</dbReference>
<keyword evidence="4 9" id="KW-0732">Signal</keyword>
<dbReference type="InterPro" id="IPR008983">
    <property type="entry name" value="Tumour_necrosis_fac-like_dom"/>
</dbReference>
<feature type="signal peptide" evidence="9">
    <location>
        <begin position="1"/>
        <end position="21"/>
    </location>
</feature>
<evidence type="ECO:0000313" key="12">
    <source>
        <dbReference type="EMBL" id="KAG7329981.1"/>
    </source>
</evidence>
<dbReference type="InterPro" id="IPR011489">
    <property type="entry name" value="EMI_domain"/>
</dbReference>
<evidence type="ECO:0000256" key="8">
    <source>
        <dbReference type="SAM" id="MobiDB-lite"/>
    </source>
</evidence>
<dbReference type="Pfam" id="PF00386">
    <property type="entry name" value="C1q"/>
    <property type="match status" value="1"/>
</dbReference>
<evidence type="ECO:0000259" key="11">
    <source>
        <dbReference type="PROSITE" id="PS51041"/>
    </source>
</evidence>
<dbReference type="Pfam" id="PF07546">
    <property type="entry name" value="EMI"/>
    <property type="match status" value="1"/>
</dbReference>
<feature type="compositionally biased region" description="Basic and acidic residues" evidence="8">
    <location>
        <begin position="141"/>
        <end position="156"/>
    </location>
</feature>
<dbReference type="SUPFAM" id="SSF49842">
    <property type="entry name" value="TNF-like"/>
    <property type="match status" value="1"/>
</dbReference>
<dbReference type="PROSITE" id="PS50871">
    <property type="entry name" value="C1Q"/>
    <property type="match status" value="1"/>
</dbReference>
<comment type="caution">
    <text evidence="12">The sequence shown here is derived from an EMBL/GenBank/DDBJ whole genome shotgun (WGS) entry which is preliminary data.</text>
</comment>
<sequence length="1065" mass="118042">MSVKLHLSSLWVALLVLGSVSLSLQYNSHRLRNKNWCAFIVQKNVSCAVRADFPAAVEAEAAPCPPHQPDCEPSVMYRTHFHPSYRISYKTVTELEWRCCPGYQGPDCKELKGIPNRQMLLKPQPKPNPQPYTGYVQNSQRPERQKAEQDNSYHEVEKTQQLEEEVHRLSQTVLDLQAAMTSMSANLRADLQEDTSKMLVSLLSNMHVQDSARSGGIEESVVHLDGHQATRGVEERGMEKVLARLNDVTDALKSKDEAIEELREAVTGNSGQIRMLMDASQGPMVTAGASSDIDILQSYIDTKFEKLKKELVLDMKDEIEKLKSACDDKIMSCQKSCKEGWKGSFDNLTNLLDIQEVKLRKEIRELRLDMAMSDGLVRTHRQAAPFNEDDGELRNTIQRLVDAQKVLNARVDNELGHLSMLQLEDVFGPRLDELEDRMNVTERNAETYCFYVDEKLTKALSEETAKIRELLDKRLNSVEDQFTRMLVEISNTSFPGMFSESVDGLQTQVNSNNFAIQGLEDKLNAIEQICTTGCNTGPFTNPQHLGGLESIQADLRHCRNQLDVLSTSTKNNAAKLVELDRVVERVRLNNQLNSVSVQDVHNKLTPLTDNVSGLTGAVTGLGDVMSRFSQDLQTLNSSCCQVVEIEPIQPPATVPSLSHEAGKPSQNQLDELSNRLDRLRSQVTAELTLCKEKAAGSAEGISAVGNRITTLEELCRKGNYERVQAMKDGLERNVAEMNSTLQTHSRGISNLQTTLHNVQAQLANIQNHSTKQQGVPVKQEQPGAFPPRRAYIPEIHIPILIPHRTVPVTSRPFVRQPSNPRQPYAPLQPSSPRQQPNQVLLTGVAGPPGYMQRVSSRRERGSQELNKPMNGFAGAPASYPPVNPVAYKPQPIAASQVLWNPAQRLVATPVTYDRNMAGDTFSFSAGLTQQTLLGDFGIIRFNKVLVNDGGHYNPQTGIFTVPVSGRYLITAVLTAPRHERLEAVLSVSERSVQKLDSAGFGGHDGLHTSRPCQCGSSASFSLILSLRAGDRVALVRTAGALALSEAKEILSTFSGVFLYSTQVHR</sequence>
<dbReference type="OrthoDB" id="8785214at2759"/>
<reference evidence="12 13" key="1">
    <citation type="submission" date="2021-06" db="EMBL/GenBank/DDBJ databases">
        <title>Chromosome-level genome assembly of the red-tail catfish (Hemibagrus wyckioides).</title>
        <authorList>
            <person name="Shao F."/>
        </authorList>
    </citation>
    <scope>NUCLEOTIDE SEQUENCE [LARGE SCALE GENOMIC DNA]</scope>
    <source>
        <strain evidence="12">EC202008001</strain>
        <tissue evidence="12">Blood</tissue>
    </source>
</reference>
<keyword evidence="2" id="KW-0964">Secreted</keyword>
<dbReference type="PANTHER" id="PTHR15427:SF36">
    <property type="entry name" value="EMILIN-2"/>
    <property type="match status" value="1"/>
</dbReference>
<keyword evidence="6" id="KW-1015">Disulfide bond</keyword>
<evidence type="ECO:0000256" key="2">
    <source>
        <dbReference type="ARBA" id="ARBA00022525"/>
    </source>
</evidence>
<comment type="subcellular location">
    <subcellularLocation>
        <location evidence="1">Secreted</location>
        <location evidence="1">Extracellular space</location>
        <location evidence="1">Extracellular matrix</location>
    </subcellularLocation>
</comment>
<evidence type="ECO:0000256" key="9">
    <source>
        <dbReference type="SAM" id="SignalP"/>
    </source>
</evidence>
<feature type="coiled-coil region" evidence="7">
    <location>
        <begin position="720"/>
        <end position="768"/>
    </location>
</feature>
<protein>
    <recommendedName>
        <fullName evidence="14">EMILIN-2-like</fullName>
    </recommendedName>
</protein>
<feature type="domain" description="EMI" evidence="11">
    <location>
        <begin position="33"/>
        <end position="110"/>
    </location>
</feature>
<dbReference type="EMBL" id="JAHKSW010000007">
    <property type="protein sequence ID" value="KAG7329981.1"/>
    <property type="molecule type" value="Genomic_DNA"/>
</dbReference>
<feature type="region of interest" description="Disordered" evidence="8">
    <location>
        <begin position="810"/>
        <end position="871"/>
    </location>
</feature>
<evidence type="ECO:0000256" key="6">
    <source>
        <dbReference type="ARBA" id="ARBA00023157"/>
    </source>
</evidence>
<proteinExistence type="predicted"/>
<feature type="compositionally biased region" description="Polar residues" evidence="8">
    <location>
        <begin position="828"/>
        <end position="840"/>
    </location>
</feature>
<feature type="domain" description="C1q" evidence="10">
    <location>
        <begin position="916"/>
        <end position="1064"/>
    </location>
</feature>
<dbReference type="Proteomes" id="UP000824219">
    <property type="component" value="Linkage Group LG07"/>
</dbReference>
<dbReference type="PROSITE" id="PS51041">
    <property type="entry name" value="EMI"/>
    <property type="match status" value="1"/>
</dbReference>
<evidence type="ECO:0000256" key="1">
    <source>
        <dbReference type="ARBA" id="ARBA00004498"/>
    </source>
</evidence>
<dbReference type="InterPro" id="IPR001073">
    <property type="entry name" value="C1q_dom"/>
</dbReference>
<keyword evidence="5 7" id="KW-0175">Coiled coil</keyword>
<evidence type="ECO:0008006" key="14">
    <source>
        <dbReference type="Google" id="ProtNLM"/>
    </source>
</evidence>
<accession>A0A9D3NV88</accession>
<evidence type="ECO:0000313" key="13">
    <source>
        <dbReference type="Proteomes" id="UP000824219"/>
    </source>
</evidence>
<dbReference type="InterPro" id="IPR050392">
    <property type="entry name" value="Collagen/C1q_domain"/>
</dbReference>
<keyword evidence="3" id="KW-0272">Extracellular matrix</keyword>
<dbReference type="AlphaFoldDB" id="A0A9D3NV88"/>
<keyword evidence="13" id="KW-1185">Reference proteome</keyword>
<evidence type="ECO:0000256" key="5">
    <source>
        <dbReference type="ARBA" id="ARBA00023054"/>
    </source>
</evidence>
<organism evidence="12 13">
    <name type="scientific">Hemibagrus wyckioides</name>
    <dbReference type="NCBI Taxonomy" id="337641"/>
    <lineage>
        <taxon>Eukaryota</taxon>
        <taxon>Metazoa</taxon>
        <taxon>Chordata</taxon>
        <taxon>Craniata</taxon>
        <taxon>Vertebrata</taxon>
        <taxon>Euteleostomi</taxon>
        <taxon>Actinopterygii</taxon>
        <taxon>Neopterygii</taxon>
        <taxon>Teleostei</taxon>
        <taxon>Ostariophysi</taxon>
        <taxon>Siluriformes</taxon>
        <taxon>Bagridae</taxon>
        <taxon>Hemibagrus</taxon>
    </lineage>
</organism>